<dbReference type="RefSeq" id="WP_340292667.1">
    <property type="nucleotide sequence ID" value="NZ_JBBEOI010000079.1"/>
</dbReference>
<evidence type="ECO:0000313" key="2">
    <source>
        <dbReference type="EMBL" id="MFC3687329.1"/>
    </source>
</evidence>
<keyword evidence="1" id="KW-0812">Transmembrane</keyword>
<accession>A0ABV7WBZ8</accession>
<protein>
    <submittedName>
        <fullName evidence="2">Uncharacterized protein</fullName>
    </submittedName>
</protein>
<evidence type="ECO:0000313" key="3">
    <source>
        <dbReference type="Proteomes" id="UP001595685"/>
    </source>
</evidence>
<keyword evidence="1" id="KW-0472">Membrane</keyword>
<sequence>MARGWDLHLAMAVITAVAALGLLAPDLVVLPTLTSRAVALTPTGAMAAVAASIGVLLTAREPLDVIPSTSPRRLVLWRCGRVLTLTAFAVAAVSLPWPHLFAACLTAATAAVGEGLLLARAAGPALAWTLPVLHVTAATFFGYQRDGTLRPWAWLLSVHPDPTHTLASLALLGTGLVVWATGPPRV</sequence>
<dbReference type="EMBL" id="JBHRWW010000001">
    <property type="protein sequence ID" value="MFC3687329.1"/>
    <property type="molecule type" value="Genomic_DNA"/>
</dbReference>
<gene>
    <name evidence="2" type="ORF">ACFOLH_03125</name>
</gene>
<feature type="transmembrane region" description="Helical" evidence="1">
    <location>
        <begin position="7"/>
        <end position="24"/>
    </location>
</feature>
<organism evidence="2 3">
    <name type="scientific">Aquipuribacter hungaricus</name>
    <dbReference type="NCBI Taxonomy" id="545624"/>
    <lineage>
        <taxon>Bacteria</taxon>
        <taxon>Bacillati</taxon>
        <taxon>Actinomycetota</taxon>
        <taxon>Actinomycetes</taxon>
        <taxon>Micrococcales</taxon>
        <taxon>Intrasporangiaceae</taxon>
        <taxon>Aquipuribacter</taxon>
    </lineage>
</organism>
<feature type="transmembrane region" description="Helical" evidence="1">
    <location>
        <begin position="125"/>
        <end position="143"/>
    </location>
</feature>
<proteinExistence type="predicted"/>
<feature type="transmembrane region" description="Helical" evidence="1">
    <location>
        <begin position="75"/>
        <end position="94"/>
    </location>
</feature>
<dbReference type="Proteomes" id="UP001595685">
    <property type="component" value="Unassembled WGS sequence"/>
</dbReference>
<comment type="caution">
    <text evidence="2">The sequence shown here is derived from an EMBL/GenBank/DDBJ whole genome shotgun (WGS) entry which is preliminary data.</text>
</comment>
<reference evidence="3" key="1">
    <citation type="journal article" date="2019" name="Int. J. Syst. Evol. Microbiol.">
        <title>The Global Catalogue of Microorganisms (GCM) 10K type strain sequencing project: providing services to taxonomists for standard genome sequencing and annotation.</title>
        <authorList>
            <consortium name="The Broad Institute Genomics Platform"/>
            <consortium name="The Broad Institute Genome Sequencing Center for Infectious Disease"/>
            <person name="Wu L."/>
            <person name="Ma J."/>
        </authorList>
    </citation>
    <scope>NUCLEOTIDE SEQUENCE [LARGE SCALE GENOMIC DNA]</scope>
    <source>
        <strain evidence="3">NCAIM B.02333</strain>
    </source>
</reference>
<name>A0ABV7WBZ8_9MICO</name>
<evidence type="ECO:0000256" key="1">
    <source>
        <dbReference type="SAM" id="Phobius"/>
    </source>
</evidence>
<keyword evidence="3" id="KW-1185">Reference proteome</keyword>
<feature type="transmembrane region" description="Helical" evidence="1">
    <location>
        <begin position="44"/>
        <end position="63"/>
    </location>
</feature>
<keyword evidence="1" id="KW-1133">Transmembrane helix</keyword>